<evidence type="ECO:0000313" key="3">
    <source>
        <dbReference type="EMBL" id="WAJ25715.1"/>
    </source>
</evidence>
<keyword evidence="1" id="KW-0812">Transmembrane</keyword>
<dbReference type="InterPro" id="IPR000182">
    <property type="entry name" value="GNAT_dom"/>
</dbReference>
<keyword evidence="4" id="KW-1185">Reference proteome</keyword>
<gene>
    <name evidence="3" type="ORF">OW255_09465</name>
</gene>
<dbReference type="Pfam" id="PF00583">
    <property type="entry name" value="Acetyltransf_1"/>
    <property type="match status" value="1"/>
</dbReference>
<dbReference type="InterPro" id="IPR016181">
    <property type="entry name" value="Acyl_CoA_acyltransferase"/>
</dbReference>
<protein>
    <submittedName>
        <fullName evidence="3">GNAT family N-acetyltransferase</fullName>
    </submittedName>
</protein>
<evidence type="ECO:0000259" key="2">
    <source>
        <dbReference type="PROSITE" id="PS51186"/>
    </source>
</evidence>
<dbReference type="PROSITE" id="PS51186">
    <property type="entry name" value="GNAT"/>
    <property type="match status" value="1"/>
</dbReference>
<dbReference type="RefSeq" id="WP_268116425.1">
    <property type="nucleotide sequence ID" value="NZ_CP113524.1"/>
</dbReference>
<keyword evidence="1" id="KW-1133">Transmembrane helix</keyword>
<sequence>MEKVSAQIAVSYVSAYKGLMDETYLSSLKTDHWVPILQESVKAGDTCLIAESAGLMIGSSVFGTAYDGNERFAQWHAFYLLPEFIGFGIGHWFFEKLEREMIMMGCKYCILEVLSSNSRAIKFYLSHGFHKLETFDIEENGMTLTCD</sequence>
<dbReference type="SUPFAM" id="SSF55729">
    <property type="entry name" value="Acyl-CoA N-acyltransferases (Nat)"/>
    <property type="match status" value="1"/>
</dbReference>
<evidence type="ECO:0000256" key="1">
    <source>
        <dbReference type="SAM" id="Phobius"/>
    </source>
</evidence>
<proteinExistence type="predicted"/>
<reference evidence="3" key="1">
    <citation type="submission" date="2022-11" db="EMBL/GenBank/DDBJ databases">
        <title>Lacrimispora xylanolytica sy1, complete genome.</title>
        <authorList>
            <person name="Choi S."/>
        </authorList>
    </citation>
    <scope>NUCLEOTIDE SEQUENCE</scope>
    <source>
        <strain evidence="3">Sy1</strain>
    </source>
</reference>
<organism evidence="3 4">
    <name type="scientific">Lacrimispora xylanolytica</name>
    <dbReference type="NCBI Taxonomy" id="29375"/>
    <lineage>
        <taxon>Bacteria</taxon>
        <taxon>Bacillati</taxon>
        <taxon>Bacillota</taxon>
        <taxon>Clostridia</taxon>
        <taxon>Lachnospirales</taxon>
        <taxon>Lachnospiraceae</taxon>
        <taxon>Lacrimispora</taxon>
    </lineage>
</organism>
<feature type="transmembrane region" description="Helical" evidence="1">
    <location>
        <begin position="76"/>
        <end position="94"/>
    </location>
</feature>
<dbReference type="Proteomes" id="UP001163115">
    <property type="component" value="Chromosome"/>
</dbReference>
<evidence type="ECO:0000313" key="4">
    <source>
        <dbReference type="Proteomes" id="UP001163115"/>
    </source>
</evidence>
<dbReference type="EMBL" id="CP113524">
    <property type="protein sequence ID" value="WAJ25715.1"/>
    <property type="molecule type" value="Genomic_DNA"/>
</dbReference>
<accession>A0ABY7AG79</accession>
<dbReference type="Gene3D" id="3.40.630.30">
    <property type="match status" value="1"/>
</dbReference>
<keyword evidence="1" id="KW-0472">Membrane</keyword>
<dbReference type="CDD" id="cd04301">
    <property type="entry name" value="NAT_SF"/>
    <property type="match status" value="1"/>
</dbReference>
<name>A0ABY7AG79_9FIRM</name>
<feature type="domain" description="N-acetyltransferase" evidence="2">
    <location>
        <begin position="10"/>
        <end position="147"/>
    </location>
</feature>